<gene>
    <name evidence="2" type="ORF">DDJ31_38595</name>
    <name evidence="1" type="ORF">ELQ87_00765</name>
</gene>
<keyword evidence="4" id="KW-1185">Reference proteome</keyword>
<dbReference type="Proteomes" id="UP000501753">
    <property type="component" value="Chromosome"/>
</dbReference>
<sequence>MTSADPAGEGFRTFLVLRTGGPEASAAALDTLHTEVAHRISRLDGFLSCRTHLGLDGDVVVHTVGWRDEASARGTYPATTLGEALLARLGRQVMLRTDLVGGAPGPGVRGPASAMPPGLACVAIRYVADRAAGEAMADLLLRSGDWKKDFPGFVSATPYLGPDGTTYVNYPQWTDRAAFDAYMADPRNAAGQQDIADLEVAPPDLLLCTLVAETVAAS</sequence>
<evidence type="ECO:0000313" key="3">
    <source>
        <dbReference type="Proteomes" id="UP000271291"/>
    </source>
</evidence>
<dbReference type="Proteomes" id="UP000271291">
    <property type="component" value="Chromosome"/>
</dbReference>
<reference evidence="2 4" key="1">
    <citation type="submission" date="2018-04" db="EMBL/GenBank/DDBJ databases">
        <title>Complete genome sequences of Streptomyces griseoviridis K61 and characterization of antagonistic properties of biological control agents.</title>
        <authorList>
            <person name="Mariita R.M."/>
            <person name="Sello J.K."/>
        </authorList>
    </citation>
    <scope>NUCLEOTIDE SEQUENCE [LARGE SCALE GENOMIC DNA]</scope>
    <source>
        <strain evidence="2 4">K61</strain>
    </source>
</reference>
<dbReference type="RefSeq" id="WP_127175906.1">
    <property type="nucleotide sequence ID" value="NZ_CP029078.1"/>
</dbReference>
<protein>
    <submittedName>
        <fullName evidence="1">Uncharacterized protein</fullName>
    </submittedName>
</protein>
<organism evidence="1 3">
    <name type="scientific">Streptomyces griseoviridis</name>
    <dbReference type="NCBI Taxonomy" id="45398"/>
    <lineage>
        <taxon>Bacteria</taxon>
        <taxon>Bacillati</taxon>
        <taxon>Actinomycetota</taxon>
        <taxon>Actinomycetes</taxon>
        <taxon>Kitasatosporales</taxon>
        <taxon>Streptomycetaceae</taxon>
        <taxon>Streptomyces</taxon>
    </lineage>
</organism>
<name>A0A3S9Z5J5_STRGD</name>
<proteinExistence type="predicted"/>
<dbReference type="Gene3D" id="3.30.70.100">
    <property type="match status" value="2"/>
</dbReference>
<accession>A0A3S9Z5J5</accession>
<dbReference type="KEGG" id="sgd:ELQ87_00765"/>
<evidence type="ECO:0000313" key="4">
    <source>
        <dbReference type="Proteomes" id="UP000501753"/>
    </source>
</evidence>
<evidence type="ECO:0000313" key="1">
    <source>
        <dbReference type="EMBL" id="AZS82990.1"/>
    </source>
</evidence>
<dbReference type="EMBL" id="CP029078">
    <property type="protein sequence ID" value="QCN90159.1"/>
    <property type="molecule type" value="Genomic_DNA"/>
</dbReference>
<evidence type="ECO:0000313" key="2">
    <source>
        <dbReference type="EMBL" id="QCN90159.1"/>
    </source>
</evidence>
<dbReference type="AlphaFoldDB" id="A0A3S9Z5J5"/>
<reference evidence="1 3" key="2">
    <citation type="submission" date="2018-12" db="EMBL/GenBank/DDBJ databases">
        <title>Streptomyces griseoviridis F1-27 complete genome.</title>
        <authorList>
            <person name="Mariita R.M."/>
            <person name="Sello J.K."/>
        </authorList>
    </citation>
    <scope>NUCLEOTIDE SEQUENCE [LARGE SCALE GENOMIC DNA]</scope>
    <source>
        <strain evidence="1 3">F1-27</strain>
    </source>
</reference>
<dbReference type="InterPro" id="IPR011008">
    <property type="entry name" value="Dimeric_a/b-barrel"/>
</dbReference>
<dbReference type="SUPFAM" id="SSF54909">
    <property type="entry name" value="Dimeric alpha+beta barrel"/>
    <property type="match status" value="2"/>
</dbReference>
<dbReference type="OrthoDB" id="1494517at2"/>
<dbReference type="EMBL" id="CP034687">
    <property type="protein sequence ID" value="AZS82990.1"/>
    <property type="molecule type" value="Genomic_DNA"/>
</dbReference>